<keyword evidence="2 5" id="KW-0812">Transmembrane</keyword>
<name>A0A1M5K123_9ACTN</name>
<reference evidence="6 7" key="1">
    <citation type="submission" date="2016-11" db="EMBL/GenBank/DDBJ databases">
        <authorList>
            <person name="Jaros S."/>
            <person name="Januszkiewicz K."/>
            <person name="Wedrychowicz H."/>
        </authorList>
    </citation>
    <scope>NUCLEOTIDE SEQUENCE [LARGE SCALE GENOMIC DNA]</scope>
    <source>
        <strain evidence="6 7">DSM 45408</strain>
    </source>
</reference>
<feature type="transmembrane region" description="Helical" evidence="5">
    <location>
        <begin position="158"/>
        <end position="176"/>
    </location>
</feature>
<dbReference type="NCBIfam" id="NF037967">
    <property type="entry name" value="SemiSWEET_1"/>
    <property type="match status" value="1"/>
</dbReference>
<evidence type="ECO:0000256" key="3">
    <source>
        <dbReference type="ARBA" id="ARBA00022989"/>
    </source>
</evidence>
<dbReference type="Proteomes" id="UP000184471">
    <property type="component" value="Unassembled WGS sequence"/>
</dbReference>
<comment type="subcellular location">
    <subcellularLocation>
        <location evidence="1">Membrane</location>
        <topology evidence="1">Multi-pass membrane protein</topology>
    </subcellularLocation>
</comment>
<evidence type="ECO:0000313" key="7">
    <source>
        <dbReference type="Proteomes" id="UP000184471"/>
    </source>
</evidence>
<proteinExistence type="predicted"/>
<dbReference type="STRING" id="1070870.SAMN05444351_2719"/>
<evidence type="ECO:0000313" key="6">
    <source>
        <dbReference type="EMBL" id="SHG46365.1"/>
    </source>
</evidence>
<dbReference type="InterPro" id="IPR006603">
    <property type="entry name" value="PQ-loop_rpt"/>
</dbReference>
<sequence>MPAALGLVATVLSIAVIWPQVWLSCRHGRTAGLSPSAAWLAAPLNLSWLVVGLLIADPAQVVTNTVVGAGNTAVLAALLLARPDLRTGRALLRTASCAAGLTAVTAGCTGAVLLLGVAPSGAADVLAAVAAVVGAAAALPQPLALLRDRGQDLSGMSPVRWWLGAGSCAAWAGYGAVADQSLMALSAAVGLACALVTLAVVSGRRPLAPVVALAARRPRPRLAAAA</sequence>
<dbReference type="GO" id="GO:0016020">
    <property type="term" value="C:membrane"/>
    <property type="evidence" value="ECO:0007669"/>
    <property type="project" value="UniProtKB-SubCell"/>
</dbReference>
<accession>A0A1M5K123</accession>
<protein>
    <submittedName>
        <fullName evidence="6">Uncharacterized conserved protein, contains PQ loop repeat</fullName>
    </submittedName>
</protein>
<evidence type="ECO:0000256" key="1">
    <source>
        <dbReference type="ARBA" id="ARBA00004141"/>
    </source>
</evidence>
<feature type="transmembrane region" description="Helical" evidence="5">
    <location>
        <begin position="37"/>
        <end position="55"/>
    </location>
</feature>
<feature type="transmembrane region" description="Helical" evidence="5">
    <location>
        <begin position="92"/>
        <end position="119"/>
    </location>
</feature>
<dbReference type="Pfam" id="PF04193">
    <property type="entry name" value="PQ-loop"/>
    <property type="match status" value="1"/>
</dbReference>
<feature type="transmembrane region" description="Helical" evidence="5">
    <location>
        <begin position="61"/>
        <end position="80"/>
    </location>
</feature>
<dbReference type="EMBL" id="FQVX01000002">
    <property type="protein sequence ID" value="SHG46365.1"/>
    <property type="molecule type" value="Genomic_DNA"/>
</dbReference>
<keyword evidence="4 5" id="KW-0472">Membrane</keyword>
<keyword evidence="3 5" id="KW-1133">Transmembrane helix</keyword>
<evidence type="ECO:0000256" key="4">
    <source>
        <dbReference type="ARBA" id="ARBA00023136"/>
    </source>
</evidence>
<evidence type="ECO:0000256" key="5">
    <source>
        <dbReference type="SAM" id="Phobius"/>
    </source>
</evidence>
<evidence type="ECO:0000256" key="2">
    <source>
        <dbReference type="ARBA" id="ARBA00022692"/>
    </source>
</evidence>
<gene>
    <name evidence="6" type="ORF">SAMN05444351_2719</name>
</gene>
<organism evidence="6 7">
    <name type="scientific">Geodermatophilus nigrescens</name>
    <dbReference type="NCBI Taxonomy" id="1070870"/>
    <lineage>
        <taxon>Bacteria</taxon>
        <taxon>Bacillati</taxon>
        <taxon>Actinomycetota</taxon>
        <taxon>Actinomycetes</taxon>
        <taxon>Geodermatophilales</taxon>
        <taxon>Geodermatophilaceae</taxon>
        <taxon>Geodermatophilus</taxon>
    </lineage>
</organism>
<feature type="transmembrane region" description="Helical" evidence="5">
    <location>
        <begin position="182"/>
        <end position="201"/>
    </location>
</feature>
<dbReference type="Gene3D" id="1.20.1280.290">
    <property type="match status" value="2"/>
</dbReference>
<dbReference type="RefSeq" id="WP_073420570.1">
    <property type="nucleotide sequence ID" value="NZ_FQVX01000002.1"/>
</dbReference>
<feature type="transmembrane region" description="Helical" evidence="5">
    <location>
        <begin position="6"/>
        <end position="25"/>
    </location>
</feature>
<keyword evidence="7" id="KW-1185">Reference proteome</keyword>
<dbReference type="AlphaFoldDB" id="A0A1M5K123"/>
<feature type="transmembrane region" description="Helical" evidence="5">
    <location>
        <begin position="125"/>
        <end position="146"/>
    </location>
</feature>